<dbReference type="GO" id="GO:0016887">
    <property type="term" value="F:ATP hydrolysis activity"/>
    <property type="evidence" value="ECO:0007669"/>
    <property type="project" value="InterPro"/>
</dbReference>
<dbReference type="AlphaFoldDB" id="A0AA91DL80"/>
<evidence type="ECO:0000259" key="7">
    <source>
        <dbReference type="PROSITE" id="PS50893"/>
    </source>
</evidence>
<dbReference type="InterPro" id="IPR003439">
    <property type="entry name" value="ABC_transporter-like_ATP-bd"/>
</dbReference>
<dbReference type="Proteomes" id="UP000077852">
    <property type="component" value="Unassembled WGS sequence"/>
</dbReference>
<dbReference type="PANTHER" id="PTHR43820:SF4">
    <property type="entry name" value="HIGH-AFFINITY BRANCHED-CHAIN AMINO ACID TRANSPORT ATP-BINDING PROTEIN LIVF"/>
    <property type="match status" value="1"/>
</dbReference>
<dbReference type="GO" id="GO:0005524">
    <property type="term" value="F:ATP binding"/>
    <property type="evidence" value="ECO:0007669"/>
    <property type="project" value="UniProtKB-KW"/>
</dbReference>
<keyword evidence="3" id="KW-1003">Cell membrane</keyword>
<dbReference type="GO" id="GO:0015658">
    <property type="term" value="F:branched-chain amino acid transmembrane transporter activity"/>
    <property type="evidence" value="ECO:0007669"/>
    <property type="project" value="TreeGrafter"/>
</dbReference>
<evidence type="ECO:0000256" key="6">
    <source>
        <dbReference type="ARBA" id="ARBA00022970"/>
    </source>
</evidence>
<keyword evidence="2" id="KW-0813">Transport</keyword>
<dbReference type="RefSeq" id="WP_081269255.1">
    <property type="nucleotide sequence ID" value="NZ_LVHG01000056.1"/>
</dbReference>
<evidence type="ECO:0000256" key="5">
    <source>
        <dbReference type="ARBA" id="ARBA00022840"/>
    </source>
</evidence>
<keyword evidence="5" id="KW-0067">ATP-binding</keyword>
<dbReference type="InterPro" id="IPR027417">
    <property type="entry name" value="P-loop_NTPase"/>
</dbReference>
<reference evidence="8 9" key="1">
    <citation type="submission" date="2016-03" db="EMBL/GenBank/DDBJ databases">
        <title>Genome sequence of Variovorax paradoxus KB5.</title>
        <authorList>
            <person name="Jeong H."/>
            <person name="Hong C.E."/>
            <person name="Jo S.H."/>
            <person name="Park J.M."/>
        </authorList>
    </citation>
    <scope>NUCLEOTIDE SEQUENCE [LARGE SCALE GENOMIC DNA]</scope>
    <source>
        <strain evidence="8 9">KB5</strain>
    </source>
</reference>
<feature type="domain" description="ABC transporter" evidence="7">
    <location>
        <begin position="8"/>
        <end position="255"/>
    </location>
</feature>
<dbReference type="InterPro" id="IPR032823">
    <property type="entry name" value="BCA_ABC_TP_C"/>
</dbReference>
<dbReference type="InterPro" id="IPR052156">
    <property type="entry name" value="BCAA_Transport_ATP-bd_LivF"/>
</dbReference>
<gene>
    <name evidence="8" type="ORF">A3K87_21145</name>
</gene>
<proteinExistence type="inferred from homology"/>
<keyword evidence="3" id="KW-0472">Membrane</keyword>
<name>A0AA91DL80_VARPD</name>
<evidence type="ECO:0000256" key="4">
    <source>
        <dbReference type="ARBA" id="ARBA00022741"/>
    </source>
</evidence>
<dbReference type="InterPro" id="IPR017871">
    <property type="entry name" value="ABC_transporter-like_CS"/>
</dbReference>
<dbReference type="FunFam" id="3.40.50.300:FF:000421">
    <property type="entry name" value="Branched-chain amino acid ABC transporter ATP-binding protein"/>
    <property type="match status" value="1"/>
</dbReference>
<dbReference type="GO" id="GO:0015807">
    <property type="term" value="P:L-amino acid transport"/>
    <property type="evidence" value="ECO:0007669"/>
    <property type="project" value="TreeGrafter"/>
</dbReference>
<comment type="caution">
    <text evidence="8">The sequence shown here is derived from an EMBL/GenBank/DDBJ whole genome shotgun (WGS) entry which is preliminary data.</text>
</comment>
<dbReference type="SMART" id="SM00382">
    <property type="entry name" value="AAA"/>
    <property type="match status" value="2"/>
</dbReference>
<accession>A0AA91DL80</accession>
<dbReference type="PROSITE" id="PS50893">
    <property type="entry name" value="ABC_TRANSPORTER_2"/>
    <property type="match status" value="2"/>
</dbReference>
<organism evidence="8 9">
    <name type="scientific">Variovorax paradoxus</name>
    <dbReference type="NCBI Taxonomy" id="34073"/>
    <lineage>
        <taxon>Bacteria</taxon>
        <taxon>Pseudomonadati</taxon>
        <taxon>Pseudomonadota</taxon>
        <taxon>Betaproteobacteria</taxon>
        <taxon>Burkholderiales</taxon>
        <taxon>Comamonadaceae</taxon>
        <taxon>Variovorax</taxon>
    </lineage>
</organism>
<evidence type="ECO:0000313" key="9">
    <source>
        <dbReference type="Proteomes" id="UP000077852"/>
    </source>
</evidence>
<dbReference type="PROSITE" id="PS00211">
    <property type="entry name" value="ABC_TRANSPORTER_1"/>
    <property type="match status" value="1"/>
</dbReference>
<protein>
    <submittedName>
        <fullName evidence="8">Branched-chain amino acid ABC transporter</fullName>
    </submittedName>
</protein>
<dbReference type="SUPFAM" id="SSF52540">
    <property type="entry name" value="P-loop containing nucleoside triphosphate hydrolases"/>
    <property type="match status" value="2"/>
</dbReference>
<evidence type="ECO:0000313" key="8">
    <source>
        <dbReference type="EMBL" id="OAK61435.1"/>
    </source>
</evidence>
<dbReference type="Pfam" id="PF12399">
    <property type="entry name" value="BCA_ABC_TP_C"/>
    <property type="match status" value="1"/>
</dbReference>
<sequence length="538" mass="57038">MNNANILVDVRGVSRRFGGLQALGDVSFDVRRGEILALIGPNGAGKSTLLGVVSGSIAADTGTVTFKGERIDGLAAEQVNRRGLVRTFQGAEVLRQMTVLENVMAAGVAHAQSGILSGLLGFGRAAEVGRQLRSTGMEKLQVVGLERLANTNAALLTAGQQRLLSIARALATGAELLILDEPAAGLNTLEKRVLADVISRIRAKGTTVVFVEHDLAFVSRLAERMVVLNHGRVIAKGAPEDVRKDPAVVEAYLGNTDLSGARAATGPARVRPVVLAVDGLRLRYGGLTALDGVDLEVREGEIVALIGANGAGKSTLLNAIAGTETPDGGTLRFEGKDLAPLKKEQRTGAGISLAPEGRALFPALTVHDNLLMGRYARMRLSGLTQLLWPRGAARGEMDAVMEEVLDFFPRLRERLHQQAGTLSGGEQQMLAIGRALMNRPKLLMLDEPSFGLAPQVSREILESLVRLAARGMTVLLVEQNARSALQVADRADILVNGRIVANGASEELLNRPDITQAYLGWESEPAGAEDDTPMKVAA</sequence>
<dbReference type="EMBL" id="LVHG01000056">
    <property type="protein sequence ID" value="OAK61435.1"/>
    <property type="molecule type" value="Genomic_DNA"/>
</dbReference>
<keyword evidence="4" id="KW-0547">Nucleotide-binding</keyword>
<evidence type="ECO:0000256" key="3">
    <source>
        <dbReference type="ARBA" id="ARBA00022475"/>
    </source>
</evidence>
<dbReference type="Pfam" id="PF00005">
    <property type="entry name" value="ABC_tran"/>
    <property type="match status" value="2"/>
</dbReference>
<dbReference type="PANTHER" id="PTHR43820">
    <property type="entry name" value="HIGH-AFFINITY BRANCHED-CHAIN AMINO ACID TRANSPORT ATP-BINDING PROTEIN LIVF"/>
    <property type="match status" value="1"/>
</dbReference>
<evidence type="ECO:0000256" key="1">
    <source>
        <dbReference type="ARBA" id="ARBA00005417"/>
    </source>
</evidence>
<dbReference type="InterPro" id="IPR003593">
    <property type="entry name" value="AAA+_ATPase"/>
</dbReference>
<dbReference type="CDD" id="cd03224">
    <property type="entry name" value="ABC_TM1139_LivF_branched"/>
    <property type="match status" value="1"/>
</dbReference>
<feature type="domain" description="ABC transporter" evidence="7">
    <location>
        <begin position="275"/>
        <end position="521"/>
    </location>
</feature>
<evidence type="ECO:0000256" key="2">
    <source>
        <dbReference type="ARBA" id="ARBA00022448"/>
    </source>
</evidence>
<dbReference type="Gene3D" id="3.40.50.300">
    <property type="entry name" value="P-loop containing nucleotide triphosphate hydrolases"/>
    <property type="match status" value="2"/>
</dbReference>
<keyword evidence="6" id="KW-0029">Amino-acid transport</keyword>
<dbReference type="CDD" id="cd03219">
    <property type="entry name" value="ABC_Mj1267_LivG_branched"/>
    <property type="match status" value="1"/>
</dbReference>
<comment type="similarity">
    <text evidence="1">Belongs to the ABC transporter superfamily.</text>
</comment>